<organism evidence="2 3">
    <name type="scientific">Methylacidiphilum infernorum (isolate V4)</name>
    <name type="common">Methylokorus infernorum (strain V4)</name>
    <dbReference type="NCBI Taxonomy" id="481448"/>
    <lineage>
        <taxon>Bacteria</taxon>
        <taxon>Pseudomonadati</taxon>
        <taxon>Verrucomicrobiota</taxon>
        <taxon>Methylacidiphilae</taxon>
        <taxon>Methylacidiphilales</taxon>
        <taxon>Methylacidiphilaceae</taxon>
        <taxon>Methylacidiphilum (ex Ratnadevi et al. 2023)</taxon>
    </lineage>
</organism>
<keyword evidence="1" id="KW-1133">Transmembrane helix</keyword>
<dbReference type="AlphaFoldDB" id="B3DXH7"/>
<evidence type="ECO:0000256" key="1">
    <source>
        <dbReference type="SAM" id="Phobius"/>
    </source>
</evidence>
<sequence>MDWVQTVTIIVSLGGFVFYLFRNQEKRIEDLRSDMNVRFAEQGKRIELVEKILAKAVRIDPQTLD</sequence>
<proteinExistence type="predicted"/>
<name>B3DXH7_METI4</name>
<feature type="transmembrane region" description="Helical" evidence="1">
    <location>
        <begin position="6"/>
        <end position="22"/>
    </location>
</feature>
<dbReference type="HOGENOM" id="CLU_2844834_0_0_0"/>
<gene>
    <name evidence="2" type="ordered locus">Minf_0151</name>
</gene>
<dbReference type="RefSeq" id="WP_012462493.1">
    <property type="nucleotide sequence ID" value="NC_010794.1"/>
</dbReference>
<evidence type="ECO:0000313" key="2">
    <source>
        <dbReference type="EMBL" id="ACD82211.1"/>
    </source>
</evidence>
<accession>B3DXH7</accession>
<dbReference type="eggNOG" id="ENOG50306CA">
    <property type="taxonomic scope" value="Bacteria"/>
</dbReference>
<reference evidence="2 3" key="1">
    <citation type="journal article" date="2008" name="Biol. Direct">
        <title>Complete genome sequence of the extremely acidophilic methanotroph isolate V4, Methylacidiphilum infernorum, a representative of the bacterial phylum Verrucomicrobia.</title>
        <authorList>
            <person name="Hou S."/>
            <person name="Makarova K.S."/>
            <person name="Saw J.H."/>
            <person name="Senin P."/>
            <person name="Ly B.V."/>
            <person name="Zhou Z."/>
            <person name="Ren Y."/>
            <person name="Wang J."/>
            <person name="Galperin M.Y."/>
            <person name="Omelchenko M.V."/>
            <person name="Wolf Y.I."/>
            <person name="Yutin N."/>
            <person name="Koonin E.V."/>
            <person name="Stott M.B."/>
            <person name="Mountain B.W."/>
            <person name="Crowe M.A."/>
            <person name="Smirnova A.V."/>
            <person name="Dunfield P.F."/>
            <person name="Feng L."/>
            <person name="Wang L."/>
            <person name="Alam M."/>
        </authorList>
    </citation>
    <scope>NUCLEOTIDE SEQUENCE [LARGE SCALE GENOMIC DNA]</scope>
    <source>
        <strain evidence="3">Isolate V4</strain>
    </source>
</reference>
<evidence type="ECO:0000313" key="3">
    <source>
        <dbReference type="Proteomes" id="UP000009149"/>
    </source>
</evidence>
<dbReference type="STRING" id="481448.Minf_0151"/>
<protein>
    <submittedName>
        <fullName evidence="2">Uncharacterized protein</fullName>
    </submittedName>
</protein>
<dbReference type="EMBL" id="CP000975">
    <property type="protein sequence ID" value="ACD82211.1"/>
    <property type="molecule type" value="Genomic_DNA"/>
</dbReference>
<dbReference type="OrthoDB" id="206160at2"/>
<keyword evidence="1" id="KW-0472">Membrane</keyword>
<dbReference type="Proteomes" id="UP000009149">
    <property type="component" value="Chromosome"/>
</dbReference>
<keyword evidence="1" id="KW-0812">Transmembrane</keyword>
<dbReference type="KEGG" id="min:Minf_0151"/>